<dbReference type="EMBL" id="LT629750">
    <property type="protein sequence ID" value="SDT33270.1"/>
    <property type="molecule type" value="Genomic_DNA"/>
</dbReference>
<organism evidence="1 2">
    <name type="scientific">Bradyrhizobium canariense</name>
    <dbReference type="NCBI Taxonomy" id="255045"/>
    <lineage>
        <taxon>Bacteria</taxon>
        <taxon>Pseudomonadati</taxon>
        <taxon>Pseudomonadota</taxon>
        <taxon>Alphaproteobacteria</taxon>
        <taxon>Hyphomicrobiales</taxon>
        <taxon>Nitrobacteraceae</taxon>
        <taxon>Bradyrhizobium</taxon>
    </lineage>
</organism>
<keyword evidence="2" id="KW-1185">Reference proteome</keyword>
<dbReference type="AlphaFoldDB" id="A0A1H1ZHV9"/>
<evidence type="ECO:0000313" key="2">
    <source>
        <dbReference type="Proteomes" id="UP000243904"/>
    </source>
</evidence>
<protein>
    <submittedName>
        <fullName evidence="1">Uncharacterized protein</fullName>
    </submittedName>
</protein>
<proteinExistence type="predicted"/>
<dbReference type="Proteomes" id="UP000243904">
    <property type="component" value="Chromosome I"/>
</dbReference>
<evidence type="ECO:0000313" key="1">
    <source>
        <dbReference type="EMBL" id="SDT33270.1"/>
    </source>
</evidence>
<sequence length="34" mass="3765">MGFSMAMDLVVAQTANSWLNSNRMKSNQLSEDST</sequence>
<reference evidence="2" key="1">
    <citation type="submission" date="2016-10" db="EMBL/GenBank/DDBJ databases">
        <authorList>
            <person name="Varghese N."/>
            <person name="Submissions S."/>
        </authorList>
    </citation>
    <scope>NUCLEOTIDE SEQUENCE [LARGE SCALE GENOMIC DNA]</scope>
    <source>
        <strain evidence="2">GAS369</strain>
    </source>
</reference>
<gene>
    <name evidence="1" type="ORF">SAMN05444158_5459</name>
</gene>
<accession>A0A1H1ZHV9</accession>
<name>A0A1H1ZHV9_9BRAD</name>